<reference evidence="1 2" key="1">
    <citation type="submission" date="2021-06" db="EMBL/GenBank/DDBJ databases">
        <authorList>
            <person name="Palmer J.M."/>
        </authorList>
    </citation>
    <scope>NUCLEOTIDE SEQUENCE [LARGE SCALE GENOMIC DNA]</scope>
    <source>
        <strain evidence="1 2">GA_2019</strain>
        <tissue evidence="1">Muscle</tissue>
    </source>
</reference>
<protein>
    <submittedName>
        <fullName evidence="1">Uncharacterized protein</fullName>
    </submittedName>
</protein>
<sequence>MIVSACNCVCVRERARGRWIGGGVGGGPDSRSLCSLPHSALRIIEGEFGRCFPRVCPTPVVEDERLHVR</sequence>
<dbReference type="Proteomes" id="UP001476798">
    <property type="component" value="Unassembled WGS sequence"/>
</dbReference>
<organism evidence="1 2">
    <name type="scientific">Goodea atripinnis</name>
    <dbReference type="NCBI Taxonomy" id="208336"/>
    <lineage>
        <taxon>Eukaryota</taxon>
        <taxon>Metazoa</taxon>
        <taxon>Chordata</taxon>
        <taxon>Craniata</taxon>
        <taxon>Vertebrata</taxon>
        <taxon>Euteleostomi</taxon>
        <taxon>Actinopterygii</taxon>
        <taxon>Neopterygii</taxon>
        <taxon>Teleostei</taxon>
        <taxon>Neoteleostei</taxon>
        <taxon>Acanthomorphata</taxon>
        <taxon>Ovalentaria</taxon>
        <taxon>Atherinomorphae</taxon>
        <taxon>Cyprinodontiformes</taxon>
        <taxon>Goodeidae</taxon>
        <taxon>Goodea</taxon>
    </lineage>
</organism>
<dbReference type="EMBL" id="JAHRIO010056090">
    <property type="protein sequence ID" value="MEQ2176857.1"/>
    <property type="molecule type" value="Genomic_DNA"/>
</dbReference>
<gene>
    <name evidence="1" type="ORF">GOODEAATRI_032531</name>
</gene>
<evidence type="ECO:0000313" key="2">
    <source>
        <dbReference type="Proteomes" id="UP001476798"/>
    </source>
</evidence>
<accession>A0ABV0NZM8</accession>
<evidence type="ECO:0000313" key="1">
    <source>
        <dbReference type="EMBL" id="MEQ2176857.1"/>
    </source>
</evidence>
<keyword evidence="2" id="KW-1185">Reference proteome</keyword>
<proteinExistence type="predicted"/>
<comment type="caution">
    <text evidence="1">The sequence shown here is derived from an EMBL/GenBank/DDBJ whole genome shotgun (WGS) entry which is preliminary data.</text>
</comment>
<name>A0ABV0NZM8_9TELE</name>